<proteinExistence type="predicted"/>
<evidence type="ECO:0000313" key="2">
    <source>
        <dbReference type="Proteomes" id="UP000008220"/>
    </source>
</evidence>
<dbReference type="HOGENOM" id="CLU_3395868_0_0_9"/>
<protein>
    <submittedName>
        <fullName evidence="1">Uncharacterized protein</fullName>
    </submittedName>
</protein>
<dbReference type="KEGG" id="cno:NT01CX_1224"/>
<keyword evidence="2" id="KW-1185">Reference proteome</keyword>
<sequence>MDSLLEGICLDTLCGKDIKKHVKRRSKKHIK</sequence>
<dbReference type="EMBL" id="CP000382">
    <property type="protein sequence ID" value="ABK60644.1"/>
    <property type="molecule type" value="Genomic_DNA"/>
</dbReference>
<reference evidence="1 2" key="1">
    <citation type="journal article" date="2006" name="Nat. Biotechnol.">
        <title>The genome and transcriptomes of the anti-tumor agent Clostridium novyi-NT.</title>
        <authorList>
            <person name="Bettegowda C."/>
            <person name="Huang X."/>
            <person name="Lin J."/>
            <person name="Cheong I."/>
            <person name="Kohli M."/>
            <person name="Szabo S.A."/>
            <person name="Zhang X."/>
            <person name="Diaz L.A. Jr."/>
            <person name="Velculescu V.E."/>
            <person name="Parmigiani G."/>
            <person name="Kinzler K.W."/>
            <person name="Vogelstein B."/>
            <person name="Zhou S."/>
        </authorList>
    </citation>
    <scope>NUCLEOTIDE SEQUENCE [LARGE SCALE GENOMIC DNA]</scope>
    <source>
        <strain evidence="1 2">NT</strain>
    </source>
</reference>
<organism evidence="1 2">
    <name type="scientific">Clostridium novyi (strain NT)</name>
    <dbReference type="NCBI Taxonomy" id="386415"/>
    <lineage>
        <taxon>Bacteria</taxon>
        <taxon>Bacillati</taxon>
        <taxon>Bacillota</taxon>
        <taxon>Clostridia</taxon>
        <taxon>Eubacteriales</taxon>
        <taxon>Clostridiaceae</taxon>
        <taxon>Clostridium</taxon>
    </lineage>
</organism>
<evidence type="ECO:0000313" key="1">
    <source>
        <dbReference type="EMBL" id="ABK60644.1"/>
    </source>
</evidence>
<accession>A0PY55</accession>
<dbReference type="Proteomes" id="UP000008220">
    <property type="component" value="Chromosome"/>
</dbReference>
<dbReference type="AlphaFoldDB" id="A0PY55"/>
<name>A0PY55_CLONN</name>
<gene>
    <name evidence="1" type="ordered locus">NT01CX_1224</name>
</gene>